<keyword evidence="5 7" id="KW-0378">Hydrolase</keyword>
<comment type="similarity">
    <text evidence="3 7">Belongs to the metallo-beta-lactamase superfamily. Glyoxalase II family.</text>
</comment>
<organism evidence="9 10">
    <name type="scientific">Oligella urethralis DNF00040</name>
    <dbReference type="NCBI Taxonomy" id="1401065"/>
    <lineage>
        <taxon>Bacteria</taxon>
        <taxon>Pseudomonadati</taxon>
        <taxon>Pseudomonadota</taxon>
        <taxon>Betaproteobacteria</taxon>
        <taxon>Burkholderiales</taxon>
        <taxon>Alcaligenaceae</taxon>
        <taxon>Oligella</taxon>
    </lineage>
</organism>
<feature type="binding site" evidence="7">
    <location>
        <position position="175"/>
    </location>
    <ligand>
        <name>Zn(2+)</name>
        <dbReference type="ChEBI" id="CHEBI:29105"/>
        <label>2</label>
    </ligand>
</feature>
<proteinExistence type="inferred from homology"/>
<evidence type="ECO:0000256" key="6">
    <source>
        <dbReference type="ARBA" id="ARBA00022833"/>
    </source>
</evidence>
<evidence type="ECO:0000256" key="7">
    <source>
        <dbReference type="HAMAP-Rule" id="MF_01374"/>
    </source>
</evidence>
<dbReference type="CDD" id="cd07723">
    <property type="entry name" value="hydroxyacylglutathione_hydrolase_MBL-fold"/>
    <property type="match status" value="1"/>
</dbReference>
<evidence type="ECO:0000256" key="1">
    <source>
        <dbReference type="ARBA" id="ARBA00001623"/>
    </source>
</evidence>
<dbReference type="UniPathway" id="UPA00619">
    <property type="reaction ID" value="UER00676"/>
</dbReference>
<evidence type="ECO:0000256" key="2">
    <source>
        <dbReference type="ARBA" id="ARBA00004963"/>
    </source>
</evidence>
<dbReference type="InterPro" id="IPR001018">
    <property type="entry name" value="Beta-lactamase_class-B_CS"/>
</dbReference>
<dbReference type="PIRSF" id="PIRSF005457">
    <property type="entry name" value="Glx"/>
    <property type="match status" value="1"/>
</dbReference>
<evidence type="ECO:0000256" key="5">
    <source>
        <dbReference type="ARBA" id="ARBA00022801"/>
    </source>
</evidence>
<evidence type="ECO:0000313" key="9">
    <source>
        <dbReference type="EMBL" id="KGF32055.1"/>
    </source>
</evidence>
<feature type="binding site" evidence="7">
    <location>
        <position position="59"/>
    </location>
    <ligand>
        <name>Zn(2+)</name>
        <dbReference type="ChEBI" id="CHEBI:29105"/>
        <label>2</label>
    </ligand>
</feature>
<gene>
    <name evidence="7" type="primary">gloB</name>
    <name evidence="9" type="ORF">HMPREF2130_01595</name>
</gene>
<comment type="catalytic activity">
    <reaction evidence="1 7">
        <text>an S-(2-hydroxyacyl)glutathione + H2O = a 2-hydroxy carboxylate + glutathione + H(+)</text>
        <dbReference type="Rhea" id="RHEA:21864"/>
        <dbReference type="ChEBI" id="CHEBI:15377"/>
        <dbReference type="ChEBI" id="CHEBI:15378"/>
        <dbReference type="ChEBI" id="CHEBI:57925"/>
        <dbReference type="ChEBI" id="CHEBI:58896"/>
        <dbReference type="ChEBI" id="CHEBI:71261"/>
        <dbReference type="EC" id="3.1.2.6"/>
    </reaction>
</comment>
<sequence>MNNIEIYPIPAFNDNYIWIMRQGDTAAVVDPGQAAPVLRELESKGLTLKAILITHHHDDHTGGVRALVDKYGADVYGPAFESRPIPALSHELKEGDRVQIKGIDTELQVLEVPGHTLGHIAYTGTINAQQPVLFCGDTLFSCGCGRIFEGDSRLMLQSIDKFINLPQNTSIYCAHEYTLSNIDWALQVEPANQALLAWQRRARELRAQDLPTLPTTIAEERATNPFMRVREQSVIAAAESYAGTTLDGPAAVFGTLREWKNHS</sequence>
<dbReference type="GO" id="GO:0008270">
    <property type="term" value="F:zinc ion binding"/>
    <property type="evidence" value="ECO:0007669"/>
    <property type="project" value="InterPro"/>
</dbReference>
<dbReference type="GeneID" id="93428576"/>
<feature type="binding site" evidence="7">
    <location>
        <position position="137"/>
    </location>
    <ligand>
        <name>Zn(2+)</name>
        <dbReference type="ChEBI" id="CHEBI:29105"/>
        <label>1</label>
    </ligand>
</feature>
<comment type="caution">
    <text evidence="9">The sequence shown here is derived from an EMBL/GenBank/DDBJ whole genome shotgun (WGS) entry which is preliminary data.</text>
</comment>
<dbReference type="HAMAP" id="MF_01374">
    <property type="entry name" value="Glyoxalase_2"/>
    <property type="match status" value="1"/>
</dbReference>
<dbReference type="RefSeq" id="WP_018026848.1">
    <property type="nucleotide sequence ID" value="NZ_JRNI01000008.1"/>
</dbReference>
<keyword evidence="6 7" id="KW-0862">Zinc</keyword>
<evidence type="ECO:0000259" key="8">
    <source>
        <dbReference type="SMART" id="SM00849"/>
    </source>
</evidence>
<feature type="binding site" evidence="7">
    <location>
        <position position="57"/>
    </location>
    <ligand>
        <name>Zn(2+)</name>
        <dbReference type="ChEBI" id="CHEBI:29105"/>
        <label>1</label>
    </ligand>
</feature>
<dbReference type="GO" id="GO:0004416">
    <property type="term" value="F:hydroxyacylglutathione hydrolase activity"/>
    <property type="evidence" value="ECO:0007669"/>
    <property type="project" value="UniProtKB-UniRule"/>
</dbReference>
<feature type="binding site" evidence="7">
    <location>
        <position position="137"/>
    </location>
    <ligand>
        <name>Zn(2+)</name>
        <dbReference type="ChEBI" id="CHEBI:29105"/>
        <label>2</label>
    </ligand>
</feature>
<name>A0A095ZB98_9BURK</name>
<protein>
    <recommendedName>
        <fullName evidence="7">Hydroxyacylglutathione hydrolase</fullName>
        <ecNumber evidence="7">3.1.2.6</ecNumber>
    </recommendedName>
    <alternativeName>
        <fullName evidence="7">Glyoxalase II</fullName>
        <shortName evidence="7">Glx II</shortName>
    </alternativeName>
</protein>
<dbReference type="InterPro" id="IPR017782">
    <property type="entry name" value="Hydroxyacylglutathione_Hdrlase"/>
</dbReference>
<comment type="subunit">
    <text evidence="7">Monomer.</text>
</comment>
<feature type="binding site" evidence="7">
    <location>
        <position position="55"/>
    </location>
    <ligand>
        <name>Zn(2+)</name>
        <dbReference type="ChEBI" id="CHEBI:29105"/>
        <label>1</label>
    </ligand>
</feature>
<dbReference type="Gene3D" id="3.60.15.10">
    <property type="entry name" value="Ribonuclease Z/Hydroxyacylglutathione hydrolase-like"/>
    <property type="match status" value="1"/>
</dbReference>
<dbReference type="GO" id="GO:0008800">
    <property type="term" value="F:beta-lactamase activity"/>
    <property type="evidence" value="ECO:0007669"/>
    <property type="project" value="InterPro"/>
</dbReference>
<evidence type="ECO:0000313" key="10">
    <source>
        <dbReference type="Proteomes" id="UP000029629"/>
    </source>
</evidence>
<comment type="function">
    <text evidence="7">Thiolesterase that catalyzes the hydrolysis of S-D-lactoyl-glutathione to form glutathione and D-lactic acid.</text>
</comment>
<dbReference type="NCBIfam" id="TIGR03413">
    <property type="entry name" value="GSH_gloB"/>
    <property type="match status" value="1"/>
</dbReference>
<dbReference type="SUPFAM" id="SSF56281">
    <property type="entry name" value="Metallo-hydrolase/oxidoreductase"/>
    <property type="match status" value="1"/>
</dbReference>
<dbReference type="InterPro" id="IPR050110">
    <property type="entry name" value="Glyoxalase_II_hydrolase"/>
</dbReference>
<dbReference type="PANTHER" id="PTHR43705:SF1">
    <property type="entry name" value="HYDROXYACYLGLUTATHIONE HYDROLASE GLOB"/>
    <property type="match status" value="1"/>
</dbReference>
<dbReference type="InterPro" id="IPR036866">
    <property type="entry name" value="RibonucZ/Hydroxyglut_hydro"/>
</dbReference>
<dbReference type="SMART" id="SM00849">
    <property type="entry name" value="Lactamase_B"/>
    <property type="match status" value="1"/>
</dbReference>
<dbReference type="InterPro" id="IPR035680">
    <property type="entry name" value="Clx_II_MBL"/>
</dbReference>
<dbReference type="Proteomes" id="UP000029629">
    <property type="component" value="Unassembled WGS sequence"/>
</dbReference>
<keyword evidence="10" id="KW-1185">Reference proteome</keyword>
<feature type="binding site" evidence="7">
    <location>
        <position position="115"/>
    </location>
    <ligand>
        <name>Zn(2+)</name>
        <dbReference type="ChEBI" id="CHEBI:29105"/>
        <label>1</label>
    </ligand>
</feature>
<keyword evidence="4 7" id="KW-0479">Metal-binding</keyword>
<dbReference type="Pfam" id="PF00753">
    <property type="entry name" value="Lactamase_B"/>
    <property type="match status" value="1"/>
</dbReference>
<dbReference type="OrthoDB" id="9802248at2"/>
<dbReference type="GO" id="GO:0017001">
    <property type="term" value="P:antibiotic catabolic process"/>
    <property type="evidence" value="ECO:0007669"/>
    <property type="project" value="InterPro"/>
</dbReference>
<feature type="domain" description="Metallo-beta-lactamase" evidence="8">
    <location>
        <begin position="14"/>
        <end position="175"/>
    </location>
</feature>
<comment type="cofactor">
    <cofactor evidence="7">
        <name>Zn(2+)</name>
        <dbReference type="ChEBI" id="CHEBI:29105"/>
    </cofactor>
    <text evidence="7">Binds 2 Zn(2+) ions per subunit.</text>
</comment>
<dbReference type="EC" id="3.1.2.6" evidence="7"/>
<dbReference type="eggNOG" id="COG0491">
    <property type="taxonomic scope" value="Bacteria"/>
</dbReference>
<dbReference type="PROSITE" id="PS00743">
    <property type="entry name" value="BETA_LACTAMASE_B_1"/>
    <property type="match status" value="1"/>
</dbReference>
<dbReference type="EMBL" id="JRNI01000008">
    <property type="protein sequence ID" value="KGF32055.1"/>
    <property type="molecule type" value="Genomic_DNA"/>
</dbReference>
<feature type="binding site" evidence="7">
    <location>
        <position position="60"/>
    </location>
    <ligand>
        <name>Zn(2+)</name>
        <dbReference type="ChEBI" id="CHEBI:29105"/>
        <label>2</label>
    </ligand>
</feature>
<dbReference type="Pfam" id="PF16123">
    <property type="entry name" value="HAGH_C"/>
    <property type="match status" value="1"/>
</dbReference>
<dbReference type="InterPro" id="IPR032282">
    <property type="entry name" value="HAGH_C"/>
</dbReference>
<comment type="pathway">
    <text evidence="2 7">Secondary metabolite metabolism; methylglyoxal degradation; (R)-lactate from methylglyoxal: step 2/2.</text>
</comment>
<dbReference type="PANTHER" id="PTHR43705">
    <property type="entry name" value="HYDROXYACYLGLUTATHIONE HYDROLASE"/>
    <property type="match status" value="1"/>
</dbReference>
<reference evidence="9 10" key="1">
    <citation type="submission" date="2014-07" db="EMBL/GenBank/DDBJ databases">
        <authorList>
            <person name="McCorrison J."/>
            <person name="Sanka R."/>
            <person name="Torralba M."/>
            <person name="Gillis M."/>
            <person name="Haft D.H."/>
            <person name="Methe B."/>
            <person name="Sutton G."/>
            <person name="Nelson K.E."/>
        </authorList>
    </citation>
    <scope>NUCLEOTIDE SEQUENCE [LARGE SCALE GENOMIC DNA]</scope>
    <source>
        <strain evidence="9 10">DNF00040</strain>
    </source>
</reference>
<evidence type="ECO:0000256" key="4">
    <source>
        <dbReference type="ARBA" id="ARBA00022723"/>
    </source>
</evidence>
<accession>A0A095ZB98</accession>
<evidence type="ECO:0000256" key="3">
    <source>
        <dbReference type="ARBA" id="ARBA00006759"/>
    </source>
</evidence>
<dbReference type="GO" id="GO:0019243">
    <property type="term" value="P:methylglyoxal catabolic process to D-lactate via S-lactoyl-glutathione"/>
    <property type="evidence" value="ECO:0007669"/>
    <property type="project" value="UniProtKB-UniRule"/>
</dbReference>
<dbReference type="AlphaFoldDB" id="A0A095ZB98"/>
<dbReference type="InterPro" id="IPR001279">
    <property type="entry name" value="Metallo-B-lactamas"/>
</dbReference>